<dbReference type="RefSeq" id="WP_094924499.1">
    <property type="nucleotide sequence ID" value="NZ_NPIA01000004.1"/>
</dbReference>
<evidence type="ECO:0000313" key="2">
    <source>
        <dbReference type="EMBL" id="OZM56968.1"/>
    </source>
</evidence>
<dbReference type="Proteomes" id="UP000217083">
    <property type="component" value="Unassembled WGS sequence"/>
</dbReference>
<dbReference type="Gene3D" id="3.90.1200.10">
    <property type="match status" value="1"/>
</dbReference>
<dbReference type="InterPro" id="IPR002575">
    <property type="entry name" value="Aminoglycoside_PTrfase"/>
</dbReference>
<gene>
    <name evidence="2" type="ORF">CIB95_09360</name>
</gene>
<dbReference type="InterPro" id="IPR047175">
    <property type="entry name" value="CotS-like"/>
</dbReference>
<evidence type="ECO:0000259" key="1">
    <source>
        <dbReference type="Pfam" id="PF01636"/>
    </source>
</evidence>
<dbReference type="Pfam" id="PF01636">
    <property type="entry name" value="APH"/>
    <property type="match status" value="1"/>
</dbReference>
<dbReference type="AlphaFoldDB" id="A0A263BTS6"/>
<dbReference type="Gene3D" id="3.30.200.20">
    <property type="entry name" value="Phosphorylase Kinase, domain 1"/>
    <property type="match status" value="1"/>
</dbReference>
<dbReference type="EMBL" id="NPIA01000004">
    <property type="protein sequence ID" value="OZM56968.1"/>
    <property type="molecule type" value="Genomic_DNA"/>
</dbReference>
<name>A0A263BTS6_9BACI</name>
<keyword evidence="3" id="KW-1185">Reference proteome</keyword>
<dbReference type="SUPFAM" id="SSF56112">
    <property type="entry name" value="Protein kinase-like (PK-like)"/>
    <property type="match status" value="1"/>
</dbReference>
<feature type="domain" description="Aminoglycoside phosphotransferase" evidence="1">
    <location>
        <begin position="21"/>
        <end position="260"/>
    </location>
</feature>
<evidence type="ECO:0000313" key="3">
    <source>
        <dbReference type="Proteomes" id="UP000217083"/>
    </source>
</evidence>
<proteinExistence type="predicted"/>
<reference evidence="3" key="1">
    <citation type="submission" date="2017-08" db="EMBL/GenBank/DDBJ databases">
        <authorList>
            <person name="Huang Z."/>
        </authorList>
    </citation>
    <scope>NUCLEOTIDE SEQUENCE [LARGE SCALE GENOMIC DNA]</scope>
    <source>
        <strain evidence="3">SA5d-4</strain>
    </source>
</reference>
<dbReference type="GO" id="GO:0042601">
    <property type="term" value="C:endospore-forming forespore"/>
    <property type="evidence" value="ECO:0007669"/>
    <property type="project" value="TreeGrafter"/>
</dbReference>
<organism evidence="2 3">
    <name type="scientific">Lottiidibacillus patelloidae</name>
    <dbReference type="NCBI Taxonomy" id="2670334"/>
    <lineage>
        <taxon>Bacteria</taxon>
        <taxon>Bacillati</taxon>
        <taxon>Bacillota</taxon>
        <taxon>Bacilli</taxon>
        <taxon>Bacillales</taxon>
        <taxon>Bacillaceae</taxon>
        <taxon>Lottiidibacillus</taxon>
    </lineage>
</organism>
<sequence>MQDITNILEKYYNIKPLKIEKIRKVYKISSSEGDYCLKEYKNKEHESLHFQMEVLHHLQGNNFQSTYTIIPTIEKKLLISHNNHTYFLADWINGEAFNFSNLNQLKKAAQALANLHNYSLKLNVNKEVRVRSSFHKPPQFLHVKIGPYYNSMILERLLYLQRKYSYHELLTAIQLFEEAISFFPYQKYKKLWNSEQKEQAFVHGDYNYSNIILSPNNNAFLIDFDNVNFNIRITDLIFLIQLHMGTDGRYISDILRSYHQIRPLSQLEFDIIKSQLLVPAKAYWKMNIQEKVQQELTPSFIKSYISPFLKRDLFAKVKNLSFEKVFITEKEN</sequence>
<dbReference type="PANTHER" id="PTHR39179:SF1">
    <property type="entry name" value="SPORE COAT PROTEIN I"/>
    <property type="match status" value="1"/>
</dbReference>
<comment type="caution">
    <text evidence="2">The sequence shown here is derived from an EMBL/GenBank/DDBJ whole genome shotgun (WGS) entry which is preliminary data.</text>
</comment>
<protein>
    <recommendedName>
        <fullName evidence="1">Aminoglycoside phosphotransferase domain-containing protein</fullName>
    </recommendedName>
</protein>
<reference evidence="2 3" key="2">
    <citation type="submission" date="2017-09" db="EMBL/GenBank/DDBJ databases">
        <title>Bacillus patelloidae sp. nov., isolated from the intestinal tract of a marine limpet.</title>
        <authorList>
            <person name="Liu R."/>
            <person name="Dong C."/>
            <person name="Shao Z."/>
        </authorList>
    </citation>
    <scope>NUCLEOTIDE SEQUENCE [LARGE SCALE GENOMIC DNA]</scope>
    <source>
        <strain evidence="2 3">SA5d-4</strain>
    </source>
</reference>
<dbReference type="InterPro" id="IPR011009">
    <property type="entry name" value="Kinase-like_dom_sf"/>
</dbReference>
<accession>A0A263BTS6</accession>
<dbReference type="PANTHER" id="PTHR39179">
    <property type="entry name" value="SPORE COAT PROTEIN I"/>
    <property type="match status" value="1"/>
</dbReference>